<sequence>MPIKDEQGKQGNWSQFYAKTIAREHAFATELAVKCNESGLKVAVDCGCGTGSDIAFLAEQGYQVHGFDINDESVAICHARFEQTPQVSVSQSTFEQFIYPETGLMIAHASLFFADPIRFKETWNVMTSSLVTGGVFSGDFMGTDDSWASGFHCATAPLSKQQILHLFEGFEIIQFQERHEPGRSLIGKEKYWHTFSVVAIKRE</sequence>
<evidence type="ECO:0000259" key="1">
    <source>
        <dbReference type="Pfam" id="PF13649"/>
    </source>
</evidence>
<keyword evidence="2" id="KW-0489">Methyltransferase</keyword>
<keyword evidence="2" id="KW-0808">Transferase</keyword>
<dbReference type="RefSeq" id="WP_235199602.1">
    <property type="nucleotide sequence ID" value="NZ_JAGSGC010000010.1"/>
</dbReference>
<dbReference type="Proteomes" id="UP000027192">
    <property type="component" value="Unassembled WGS sequence"/>
</dbReference>
<dbReference type="AlphaFoldDB" id="A0A066RV73"/>
<proteinExistence type="predicted"/>
<dbReference type="STRING" id="1654360.EA58_11915"/>
<comment type="caution">
    <text evidence="2">The sequence shown here is derived from an EMBL/GenBank/DDBJ whole genome shotgun (WGS) entry which is preliminary data.</text>
</comment>
<keyword evidence="3" id="KW-1185">Reference proteome</keyword>
<reference evidence="2 3" key="1">
    <citation type="submission" date="2014-04" db="EMBL/GenBank/DDBJ databases">
        <title>Draft genome sequence of Photobacterium halotolerans S2753: a solonamide, ngercheumicin and holomycin producer.</title>
        <authorList>
            <person name="Machado H.R."/>
            <person name="Gram L."/>
        </authorList>
    </citation>
    <scope>NUCLEOTIDE SEQUENCE [LARGE SCALE GENOMIC DNA]</scope>
    <source>
        <strain evidence="2 3">S2753</strain>
    </source>
</reference>
<dbReference type="GO" id="GO:0032259">
    <property type="term" value="P:methylation"/>
    <property type="evidence" value="ECO:0007669"/>
    <property type="project" value="UniProtKB-KW"/>
</dbReference>
<evidence type="ECO:0000313" key="3">
    <source>
        <dbReference type="Proteomes" id="UP000027192"/>
    </source>
</evidence>
<protein>
    <submittedName>
        <fullName evidence="2">SAM-dependent methyltransferase</fullName>
    </submittedName>
</protein>
<dbReference type="Pfam" id="PF13649">
    <property type="entry name" value="Methyltransf_25"/>
    <property type="match status" value="1"/>
</dbReference>
<organism evidence="2 3">
    <name type="scientific">Photobacterium galatheae</name>
    <dbReference type="NCBI Taxonomy" id="1654360"/>
    <lineage>
        <taxon>Bacteria</taxon>
        <taxon>Pseudomonadati</taxon>
        <taxon>Pseudomonadota</taxon>
        <taxon>Gammaproteobacteria</taxon>
        <taxon>Vibrionales</taxon>
        <taxon>Vibrionaceae</taxon>
        <taxon>Photobacterium</taxon>
    </lineage>
</organism>
<gene>
    <name evidence="2" type="ORF">EA58_11915</name>
</gene>
<accession>A0A066RV73</accession>
<feature type="domain" description="Methyltransferase" evidence="1">
    <location>
        <begin position="44"/>
        <end position="133"/>
    </location>
</feature>
<dbReference type="EMBL" id="JMIB01000023">
    <property type="protein sequence ID" value="KDM91273.1"/>
    <property type="molecule type" value="Genomic_DNA"/>
</dbReference>
<name>A0A066RV73_9GAMM</name>
<dbReference type="InterPro" id="IPR041698">
    <property type="entry name" value="Methyltransf_25"/>
</dbReference>
<dbReference type="Gene3D" id="3.40.50.150">
    <property type="entry name" value="Vaccinia Virus protein VP39"/>
    <property type="match status" value="1"/>
</dbReference>
<dbReference type="SUPFAM" id="SSF53335">
    <property type="entry name" value="S-adenosyl-L-methionine-dependent methyltransferases"/>
    <property type="match status" value="1"/>
</dbReference>
<evidence type="ECO:0000313" key="2">
    <source>
        <dbReference type="EMBL" id="KDM91273.1"/>
    </source>
</evidence>
<dbReference type="InterPro" id="IPR029063">
    <property type="entry name" value="SAM-dependent_MTases_sf"/>
</dbReference>
<dbReference type="GO" id="GO:0008168">
    <property type="term" value="F:methyltransferase activity"/>
    <property type="evidence" value="ECO:0007669"/>
    <property type="project" value="UniProtKB-KW"/>
</dbReference>